<name>A0A7K3VV05_9ACTN</name>
<evidence type="ECO:0000256" key="3">
    <source>
        <dbReference type="ARBA" id="ARBA00022723"/>
    </source>
</evidence>
<feature type="region of interest" description="Disordered" evidence="8">
    <location>
        <begin position="1"/>
        <end position="42"/>
    </location>
</feature>
<evidence type="ECO:0000256" key="6">
    <source>
        <dbReference type="ARBA" id="ARBA00023033"/>
    </source>
</evidence>
<accession>A0A7K3VV05</accession>
<dbReference type="FunFam" id="1.10.630.10:FF:000018">
    <property type="entry name" value="Cytochrome P450 monooxygenase"/>
    <property type="match status" value="1"/>
</dbReference>
<dbReference type="Pfam" id="PF00067">
    <property type="entry name" value="p450"/>
    <property type="match status" value="1"/>
</dbReference>
<evidence type="ECO:0000313" key="9">
    <source>
        <dbReference type="EMBL" id="NEK56485.1"/>
    </source>
</evidence>
<evidence type="ECO:0000256" key="4">
    <source>
        <dbReference type="ARBA" id="ARBA00023002"/>
    </source>
</evidence>
<comment type="similarity">
    <text evidence="1 7">Belongs to the cytochrome P450 family.</text>
</comment>
<evidence type="ECO:0000256" key="8">
    <source>
        <dbReference type="SAM" id="MobiDB-lite"/>
    </source>
</evidence>
<evidence type="ECO:0000256" key="1">
    <source>
        <dbReference type="ARBA" id="ARBA00010617"/>
    </source>
</evidence>
<dbReference type="GO" id="GO:0004497">
    <property type="term" value="F:monooxygenase activity"/>
    <property type="evidence" value="ECO:0007669"/>
    <property type="project" value="UniProtKB-KW"/>
</dbReference>
<dbReference type="InterPro" id="IPR002397">
    <property type="entry name" value="Cyt_P450_B"/>
</dbReference>
<protein>
    <submittedName>
        <fullName evidence="9">Cytochrome P450</fullName>
    </submittedName>
</protein>
<dbReference type="AlphaFoldDB" id="A0A7K3VV05"/>
<keyword evidence="10" id="KW-1185">Reference proteome</keyword>
<dbReference type="Gene3D" id="1.10.630.10">
    <property type="entry name" value="Cytochrome P450"/>
    <property type="match status" value="1"/>
</dbReference>
<comment type="caution">
    <text evidence="9">The sequence shown here is derived from an EMBL/GenBank/DDBJ whole genome shotgun (WGS) entry which is preliminary data.</text>
</comment>
<sequence>MRSSDPSSPTRRRPARKLPPGSPRASRGSASGRAGPRSRTGPTAWARAWLGRLVARRIRTRGIDLSRLTFLPENARVLLQRTGTDPVPRLAELRSRGPVHRLDLPLDRTVHLVTGHAETRAVLSDRTAFSNDIRPLLGGGGPASAEDVGGLGFTDPPLHTRLRGLIAPEFTRRRLQRLEPTIEGIVARRLDALATAGPPADLARVVSAAVPLETICGLLGLAAPDQEVLARLGSRRFDATGGAAGAFGAVSDQRRLLFDAVAAQRSAPGPGLIGSIIRAEGEDVSDADLAGLADGILTGGYETTAGMISLGTVVLLREPAWADVVRSGAPDEVERVVEELLRHLSVVQLAFPRFATRDMDLLGTPLRTGDVVLASLSAANRDPAWAGPHPDEVDPARRPVGGHLAFGHGLHRCVGAELARLELRIVLPALFRRFPDLALAVPADRLRYRRFSLVHGVEELPVTF</sequence>
<dbReference type="InterPro" id="IPR001128">
    <property type="entry name" value="Cyt_P450"/>
</dbReference>
<evidence type="ECO:0000256" key="5">
    <source>
        <dbReference type="ARBA" id="ARBA00023004"/>
    </source>
</evidence>
<dbReference type="InterPro" id="IPR036396">
    <property type="entry name" value="Cyt_P450_sf"/>
</dbReference>
<keyword evidence="4 7" id="KW-0560">Oxidoreductase</keyword>
<dbReference type="SUPFAM" id="SSF48264">
    <property type="entry name" value="Cytochrome P450"/>
    <property type="match status" value="1"/>
</dbReference>
<keyword evidence="2 7" id="KW-0349">Heme</keyword>
<dbReference type="PANTHER" id="PTHR46696:SF6">
    <property type="entry name" value="P450, PUTATIVE (EUROFUNG)-RELATED"/>
    <property type="match status" value="1"/>
</dbReference>
<dbReference type="PRINTS" id="PR00359">
    <property type="entry name" value="BP450"/>
</dbReference>
<keyword evidence="3 7" id="KW-0479">Metal-binding</keyword>
<keyword evidence="5 7" id="KW-0408">Iron</keyword>
<evidence type="ECO:0000256" key="7">
    <source>
        <dbReference type="RuleBase" id="RU000461"/>
    </source>
</evidence>
<dbReference type="PRINTS" id="PR00385">
    <property type="entry name" value="P450"/>
</dbReference>
<dbReference type="InterPro" id="IPR017972">
    <property type="entry name" value="Cyt_P450_CS"/>
</dbReference>
<dbReference type="Proteomes" id="UP000470246">
    <property type="component" value="Unassembled WGS sequence"/>
</dbReference>
<proteinExistence type="inferred from homology"/>
<dbReference type="GO" id="GO:0005506">
    <property type="term" value="F:iron ion binding"/>
    <property type="evidence" value="ECO:0007669"/>
    <property type="project" value="InterPro"/>
</dbReference>
<feature type="compositionally biased region" description="Low complexity" evidence="8">
    <location>
        <begin position="23"/>
        <end position="42"/>
    </location>
</feature>
<organism evidence="9 10">
    <name type="scientific">Geodermatophilus sabuli</name>
    <dbReference type="NCBI Taxonomy" id="1564158"/>
    <lineage>
        <taxon>Bacteria</taxon>
        <taxon>Bacillati</taxon>
        <taxon>Actinomycetota</taxon>
        <taxon>Actinomycetes</taxon>
        <taxon>Geodermatophilales</taxon>
        <taxon>Geodermatophilaceae</taxon>
        <taxon>Geodermatophilus</taxon>
    </lineage>
</organism>
<dbReference type="PROSITE" id="PS00086">
    <property type="entry name" value="CYTOCHROME_P450"/>
    <property type="match status" value="1"/>
</dbReference>
<dbReference type="RefSeq" id="WP_163479668.1">
    <property type="nucleotide sequence ID" value="NZ_JAAGWF010000002.1"/>
</dbReference>
<evidence type="ECO:0000256" key="2">
    <source>
        <dbReference type="ARBA" id="ARBA00022617"/>
    </source>
</evidence>
<dbReference type="EMBL" id="JAAGWF010000002">
    <property type="protein sequence ID" value="NEK56485.1"/>
    <property type="molecule type" value="Genomic_DNA"/>
</dbReference>
<dbReference type="GO" id="GO:0020037">
    <property type="term" value="F:heme binding"/>
    <property type="evidence" value="ECO:0007669"/>
    <property type="project" value="InterPro"/>
</dbReference>
<gene>
    <name evidence="9" type="ORF">GCU56_01165</name>
</gene>
<evidence type="ECO:0000313" key="10">
    <source>
        <dbReference type="Proteomes" id="UP000470246"/>
    </source>
</evidence>
<dbReference type="GO" id="GO:0016705">
    <property type="term" value="F:oxidoreductase activity, acting on paired donors, with incorporation or reduction of molecular oxygen"/>
    <property type="evidence" value="ECO:0007669"/>
    <property type="project" value="InterPro"/>
</dbReference>
<reference evidence="9 10" key="1">
    <citation type="submission" date="2020-02" db="EMBL/GenBank/DDBJ databases">
        <title>Geodermatophilus sabuli CPCC 205279 I12A-02694.</title>
        <authorList>
            <person name="Jiang Z."/>
        </authorList>
    </citation>
    <scope>NUCLEOTIDE SEQUENCE [LARGE SCALE GENOMIC DNA]</scope>
    <source>
        <strain evidence="9 10">I12A-02694</strain>
    </source>
</reference>
<dbReference type="PANTHER" id="PTHR46696">
    <property type="entry name" value="P450, PUTATIVE (EUROFUNG)-RELATED"/>
    <property type="match status" value="1"/>
</dbReference>
<keyword evidence="6 7" id="KW-0503">Monooxygenase</keyword>